<dbReference type="EMBL" id="KK105973">
    <property type="protein sequence ID" value="KIY92083.1"/>
    <property type="molecule type" value="Genomic_DNA"/>
</dbReference>
<gene>
    <name evidence="1" type="ORF">MNEG_15880</name>
</gene>
<evidence type="ECO:0000313" key="1">
    <source>
        <dbReference type="EMBL" id="KIY92083.1"/>
    </source>
</evidence>
<feature type="non-terminal residue" evidence="1">
    <location>
        <position position="182"/>
    </location>
</feature>
<reference evidence="1 2" key="1">
    <citation type="journal article" date="2013" name="BMC Genomics">
        <title>Reconstruction of the lipid metabolism for the microalga Monoraphidium neglectum from its genome sequence reveals characteristics suitable for biofuel production.</title>
        <authorList>
            <person name="Bogen C."/>
            <person name="Al-Dilaimi A."/>
            <person name="Albersmeier A."/>
            <person name="Wichmann J."/>
            <person name="Grundmann M."/>
            <person name="Rupp O."/>
            <person name="Lauersen K.J."/>
            <person name="Blifernez-Klassen O."/>
            <person name="Kalinowski J."/>
            <person name="Goesmann A."/>
            <person name="Mussgnug J.H."/>
            <person name="Kruse O."/>
        </authorList>
    </citation>
    <scope>NUCLEOTIDE SEQUENCE [LARGE SCALE GENOMIC DNA]</scope>
    <source>
        <strain evidence="1 2">SAG 48.87</strain>
    </source>
</reference>
<evidence type="ECO:0000313" key="2">
    <source>
        <dbReference type="Proteomes" id="UP000054498"/>
    </source>
</evidence>
<dbReference type="RefSeq" id="XP_013891103.1">
    <property type="nucleotide sequence ID" value="XM_014035649.1"/>
</dbReference>
<sequence>MGGQETDDLLKEALKGDGSQPPVDLPELSADMAKFFDLLHNDWEPMMRLFHNSREVFDRPLVVSVLRALRRGAAEDLSHYGHREALELRGFVTALAEHSQSFIEDMEPSELALLSTTLARFGAESRPACTTLQRHAARPEVLRSLSAVELSDLLFGMARTGHRPPTSWLLQLTGRALEVSDG</sequence>
<proteinExistence type="predicted"/>
<dbReference type="OrthoDB" id="514430at2759"/>
<organism evidence="1 2">
    <name type="scientific">Monoraphidium neglectum</name>
    <dbReference type="NCBI Taxonomy" id="145388"/>
    <lineage>
        <taxon>Eukaryota</taxon>
        <taxon>Viridiplantae</taxon>
        <taxon>Chlorophyta</taxon>
        <taxon>core chlorophytes</taxon>
        <taxon>Chlorophyceae</taxon>
        <taxon>CS clade</taxon>
        <taxon>Sphaeropleales</taxon>
        <taxon>Selenastraceae</taxon>
        <taxon>Monoraphidium</taxon>
    </lineage>
</organism>
<accession>A0A0D2K7C7</accession>
<dbReference type="GeneID" id="25733585"/>
<dbReference type="KEGG" id="mng:MNEG_15880"/>
<dbReference type="AlphaFoldDB" id="A0A0D2K7C7"/>
<protein>
    <submittedName>
        <fullName evidence="1">Uncharacterized protein</fullName>
    </submittedName>
</protein>
<name>A0A0D2K7C7_9CHLO</name>
<keyword evidence="2" id="KW-1185">Reference proteome</keyword>
<dbReference type="Proteomes" id="UP000054498">
    <property type="component" value="Unassembled WGS sequence"/>
</dbReference>